<feature type="repeat" description="CHCR" evidence="8">
    <location>
        <begin position="634"/>
        <end position="789"/>
    </location>
</feature>
<evidence type="ECO:0000256" key="2">
    <source>
        <dbReference type="ARBA" id="ARBA00010454"/>
    </source>
</evidence>
<evidence type="ECO:0000256" key="3">
    <source>
        <dbReference type="ARBA" id="ARBA00017338"/>
    </source>
</evidence>
<dbReference type="GO" id="GO:0006904">
    <property type="term" value="P:vesicle docking involved in exocytosis"/>
    <property type="evidence" value="ECO:0007669"/>
    <property type="project" value="TreeGrafter"/>
</dbReference>
<evidence type="ECO:0000256" key="1">
    <source>
        <dbReference type="ARBA" id="ARBA00004492"/>
    </source>
</evidence>
<dbReference type="GO" id="GO:0030897">
    <property type="term" value="C:HOPS complex"/>
    <property type="evidence" value="ECO:0007669"/>
    <property type="project" value="TreeGrafter"/>
</dbReference>
<dbReference type="GO" id="GO:0007040">
    <property type="term" value="P:lysosome organization"/>
    <property type="evidence" value="ECO:0007669"/>
    <property type="project" value="TreeGrafter"/>
</dbReference>
<comment type="subcellular location">
    <subcellularLocation>
        <location evidence="1">Late endosome membrane</location>
        <topology evidence="1">Peripheral membrane protein</topology>
        <orientation evidence="1">Cytoplasmic side</orientation>
    </subcellularLocation>
</comment>
<dbReference type="GO" id="GO:0007032">
    <property type="term" value="P:endosome organization"/>
    <property type="evidence" value="ECO:0007669"/>
    <property type="project" value="TreeGrafter"/>
</dbReference>
<dbReference type="GO" id="GO:0008270">
    <property type="term" value="F:zinc ion binding"/>
    <property type="evidence" value="ECO:0007669"/>
    <property type="project" value="UniProtKB-KW"/>
</dbReference>
<keyword evidence="9" id="KW-0175">Coiled coil</keyword>
<organism evidence="12 13">
    <name type="scientific">Parnassius apollo</name>
    <name type="common">Apollo butterfly</name>
    <name type="synonym">Papilio apollo</name>
    <dbReference type="NCBI Taxonomy" id="110799"/>
    <lineage>
        <taxon>Eukaryota</taxon>
        <taxon>Metazoa</taxon>
        <taxon>Ecdysozoa</taxon>
        <taxon>Arthropoda</taxon>
        <taxon>Hexapoda</taxon>
        <taxon>Insecta</taxon>
        <taxon>Pterygota</taxon>
        <taxon>Neoptera</taxon>
        <taxon>Endopterygota</taxon>
        <taxon>Lepidoptera</taxon>
        <taxon>Glossata</taxon>
        <taxon>Ditrysia</taxon>
        <taxon>Papilionoidea</taxon>
        <taxon>Papilionidae</taxon>
        <taxon>Parnassiinae</taxon>
        <taxon>Parnassini</taxon>
        <taxon>Parnassius</taxon>
        <taxon>Parnassius</taxon>
    </lineage>
</organism>
<protein>
    <recommendedName>
        <fullName evidence="3">Vacuolar protein sorting-associated protein 18 homolog</fullName>
    </recommendedName>
</protein>
<keyword evidence="7" id="KW-0472">Membrane</keyword>
<dbReference type="PANTHER" id="PTHR23323:SF26">
    <property type="entry name" value="VACUOLAR PROTEIN SORTING-ASSOCIATED PROTEIN 18 HOMOLOG"/>
    <property type="match status" value="1"/>
</dbReference>
<evidence type="ECO:0000256" key="4">
    <source>
        <dbReference type="ARBA" id="ARBA00022723"/>
    </source>
</evidence>
<comment type="similarity">
    <text evidence="2">Belongs to the VPS18 family.</text>
</comment>
<feature type="domain" description="Pep3/Vps18 RING C-terminal" evidence="11">
    <location>
        <begin position="867"/>
        <end position="961"/>
    </location>
</feature>
<dbReference type="GO" id="GO:0006886">
    <property type="term" value="P:intracellular protein transport"/>
    <property type="evidence" value="ECO:0007669"/>
    <property type="project" value="UniProtKB-UniRule"/>
</dbReference>
<dbReference type="PANTHER" id="PTHR23323">
    <property type="entry name" value="VACUOLAR PROTEIN SORTING-ASSOCIATED PROTEIN"/>
    <property type="match status" value="1"/>
</dbReference>
<evidence type="ECO:0000313" key="12">
    <source>
        <dbReference type="EMBL" id="CAG4937283.1"/>
    </source>
</evidence>
<dbReference type="Pfam" id="PF26148">
    <property type="entry name" value="VPS18_RING_C"/>
    <property type="match status" value="1"/>
</dbReference>
<proteinExistence type="inferred from homology"/>
<dbReference type="GO" id="GO:0048284">
    <property type="term" value="P:organelle fusion"/>
    <property type="evidence" value="ECO:0007669"/>
    <property type="project" value="TreeGrafter"/>
</dbReference>
<dbReference type="AlphaFoldDB" id="A0A8S3W2L9"/>
<evidence type="ECO:0000256" key="6">
    <source>
        <dbReference type="ARBA" id="ARBA00022833"/>
    </source>
</evidence>
<dbReference type="OrthoDB" id="1845386at2759"/>
<accession>A0A8S3W2L9</accession>
<dbReference type="Pfam" id="PF05131">
    <property type="entry name" value="Pep3_Vps18"/>
    <property type="match status" value="1"/>
</dbReference>
<evidence type="ECO:0000256" key="9">
    <source>
        <dbReference type="SAM" id="Coils"/>
    </source>
</evidence>
<dbReference type="Proteomes" id="UP000691718">
    <property type="component" value="Unassembled WGS sequence"/>
</dbReference>
<dbReference type="CDD" id="cd16462">
    <property type="entry name" value="RING-H2_Pep3p-like"/>
    <property type="match status" value="1"/>
</dbReference>
<dbReference type="InterPro" id="IPR000547">
    <property type="entry name" value="Clathrin_H-chain/VPS_repeat"/>
</dbReference>
<dbReference type="PROSITE" id="PS50236">
    <property type="entry name" value="CHCR"/>
    <property type="match status" value="1"/>
</dbReference>
<evidence type="ECO:0000313" key="13">
    <source>
        <dbReference type="Proteomes" id="UP000691718"/>
    </source>
</evidence>
<keyword evidence="6" id="KW-0862">Zinc</keyword>
<gene>
    <name evidence="12" type="ORF">PAPOLLO_LOCUS1382</name>
</gene>
<dbReference type="GO" id="GO:0008333">
    <property type="term" value="P:endosome to lysosome transport"/>
    <property type="evidence" value="ECO:0007669"/>
    <property type="project" value="TreeGrafter"/>
</dbReference>
<evidence type="ECO:0000256" key="5">
    <source>
        <dbReference type="ARBA" id="ARBA00022771"/>
    </source>
</evidence>
<feature type="domain" description="Pep3/Vps18 beta-propeller" evidence="10">
    <location>
        <begin position="40"/>
        <end position="410"/>
    </location>
</feature>
<dbReference type="InterPro" id="IPR058919">
    <property type="entry name" value="Pep3/Vps18_RING_C"/>
</dbReference>
<keyword evidence="4" id="KW-0479">Metal-binding</keyword>
<evidence type="ECO:0000256" key="7">
    <source>
        <dbReference type="ARBA" id="ARBA00023136"/>
    </source>
</evidence>
<dbReference type="InterPro" id="IPR007810">
    <property type="entry name" value="Pep3/Vps18_beta-prop"/>
</dbReference>
<sequence length="982" mass="113003">MTSIFDQFEQASQISQKAAPVTEPMTSSGYINMQMDDNTPMFSKQKMNFNPSDYITHVAVASDYLVLAMANGKLFRLDLKMPDQNEEIHYAKFVQPNTKLSNIFLDPLGHHLLLAFSARNKDGNPELVYLHRARSKLKSVSKSRNYEVTEVGWNYENKSSSTTGPILLGTSHGHLLETELEADNEKMFAGSQQYWRQIFDIGKGADTPITGIQFHRVNNTTKYFIFVTTPTRLYQFIGHAVFTDNKPSLQTIFHAYLTIPETGFQEIPSTLKYSRLQFYFDKNNTPKTFAWLTEPGIFYGQLDPTSQQNSNSLFTQGELINYPPEKTDTKDKTPDKTEVSERTPLAFVLTEFHAILMFSDKVKAVSLLNQELVYQDTYSEAHGKLKNIVKDPVRRTIWAVTDKAVFRYKVIREERNVWRIYSDKEEFDLAKEYCHNNPAYIDIINVKQAELLFSKGDYEKSAEIFADTQSSFETVCLKFLEVDQVNALKVYLSRRLDALNEDDKTLISMIVIWMTELYLSQLGFLRRTGKEDTQEFHQIQSDFEVFLLQPKVVKCMQHVKSVIYDLMSSHGDKQNLIKLTIINEDYENVIEQNIYKKSYLEALKILQGLQRPDLFYQFAPMLMEKTPKHTVNALISQGPRLIPSKLLPAFLACENDEEHVSEIIRYLEFMLQNFNVKDKAIHNYLLTLYAEKNEPALMRYLSRQGQDLAMINFDVHYALRLCREKGLSEACVKLSALLGLWEAAVELALDVDVSLAKSVASLPEETEMQRRLWLSIAEHVITKNQDLKEAMSLLEECPLIKIEDILPFFSDVVTIDHFREPICQSLQEYNTQIEDLKAEMEDATKSAECVRAEIQSFRNRSVIVSVTDACCLCEITLLLRPFYLFPCGHRFHSDCLLAEIQPILGAARRNKLSDLQRQLSVLSNIELSTPTSNGLPLREVLKNEIDDIVASECIFCGEYMIACIDKPFIADEDWDRVMKEWE</sequence>
<dbReference type="EMBL" id="CAJQZP010000081">
    <property type="protein sequence ID" value="CAG4937283.1"/>
    <property type="molecule type" value="Genomic_DNA"/>
</dbReference>
<evidence type="ECO:0000256" key="8">
    <source>
        <dbReference type="PROSITE-ProRule" id="PRU01006"/>
    </source>
</evidence>
<evidence type="ECO:0000259" key="10">
    <source>
        <dbReference type="Pfam" id="PF05131"/>
    </source>
</evidence>
<name>A0A8S3W2L9_PARAO</name>
<evidence type="ECO:0000259" key="11">
    <source>
        <dbReference type="Pfam" id="PF26148"/>
    </source>
</evidence>
<keyword evidence="5" id="KW-0863">Zinc-finger</keyword>
<dbReference type="GO" id="GO:0031902">
    <property type="term" value="C:late endosome membrane"/>
    <property type="evidence" value="ECO:0007669"/>
    <property type="project" value="UniProtKB-SubCell"/>
</dbReference>
<keyword evidence="13" id="KW-1185">Reference proteome</keyword>
<comment type="caution">
    <text evidence="12">The sequence shown here is derived from an EMBL/GenBank/DDBJ whole genome shotgun (WGS) entry which is preliminary data.</text>
</comment>
<dbReference type="GO" id="GO:0030674">
    <property type="term" value="F:protein-macromolecule adaptor activity"/>
    <property type="evidence" value="ECO:0007669"/>
    <property type="project" value="TreeGrafter"/>
</dbReference>
<reference evidence="12" key="1">
    <citation type="submission" date="2021-04" db="EMBL/GenBank/DDBJ databases">
        <authorList>
            <person name="Tunstrom K."/>
        </authorList>
    </citation>
    <scope>NUCLEOTIDE SEQUENCE</scope>
</reference>
<feature type="coiled-coil region" evidence="9">
    <location>
        <begin position="826"/>
        <end position="860"/>
    </location>
</feature>